<proteinExistence type="predicted"/>
<feature type="transmembrane region" description="Helical" evidence="6">
    <location>
        <begin position="285"/>
        <end position="304"/>
    </location>
</feature>
<dbReference type="GO" id="GO:0005886">
    <property type="term" value="C:plasma membrane"/>
    <property type="evidence" value="ECO:0007669"/>
    <property type="project" value="UniProtKB-SubCell"/>
</dbReference>
<dbReference type="STRING" id="1577474.GA0111570_105285"/>
<keyword evidence="3 6" id="KW-0812">Transmembrane</keyword>
<reference evidence="8 9" key="1">
    <citation type="submission" date="2016-06" db="EMBL/GenBank/DDBJ databases">
        <authorList>
            <person name="Olsen C.W."/>
            <person name="Carey S."/>
            <person name="Hinshaw L."/>
            <person name="Karasin A.I."/>
        </authorList>
    </citation>
    <scope>NUCLEOTIDE SEQUENCE [LARGE SCALE GENOMIC DNA]</scope>
    <source>
        <strain evidence="8 9">LZ-22</strain>
    </source>
</reference>
<feature type="transmembrane region" description="Helical" evidence="6">
    <location>
        <begin position="87"/>
        <end position="106"/>
    </location>
</feature>
<keyword evidence="5 6" id="KW-0472">Membrane</keyword>
<feature type="transmembrane region" description="Helical" evidence="6">
    <location>
        <begin position="6"/>
        <end position="27"/>
    </location>
</feature>
<keyword evidence="9" id="KW-1185">Reference proteome</keyword>
<dbReference type="AlphaFoldDB" id="A0A1G6GYF9"/>
<dbReference type="Gene3D" id="1.20.81.30">
    <property type="entry name" value="Type II secretion system (T2SS), domain F"/>
    <property type="match status" value="1"/>
</dbReference>
<accession>A0A1G6GYF9</accession>
<evidence type="ECO:0000313" key="9">
    <source>
        <dbReference type="Proteomes" id="UP000199086"/>
    </source>
</evidence>
<dbReference type="Proteomes" id="UP000199086">
    <property type="component" value="Unassembled WGS sequence"/>
</dbReference>
<dbReference type="PANTHER" id="PTHR35007:SF1">
    <property type="entry name" value="PILUS ASSEMBLY PROTEIN"/>
    <property type="match status" value="1"/>
</dbReference>
<evidence type="ECO:0000313" key="8">
    <source>
        <dbReference type="EMBL" id="SDB87029.1"/>
    </source>
</evidence>
<evidence type="ECO:0000256" key="5">
    <source>
        <dbReference type="ARBA" id="ARBA00023136"/>
    </source>
</evidence>
<dbReference type="PANTHER" id="PTHR35007">
    <property type="entry name" value="INTEGRAL MEMBRANE PROTEIN-RELATED"/>
    <property type="match status" value="1"/>
</dbReference>
<evidence type="ECO:0000256" key="4">
    <source>
        <dbReference type="ARBA" id="ARBA00022989"/>
    </source>
</evidence>
<feature type="transmembrane region" description="Helical" evidence="6">
    <location>
        <begin position="112"/>
        <end position="128"/>
    </location>
</feature>
<evidence type="ECO:0000256" key="2">
    <source>
        <dbReference type="ARBA" id="ARBA00022475"/>
    </source>
</evidence>
<dbReference type="Pfam" id="PF00482">
    <property type="entry name" value="T2SSF"/>
    <property type="match status" value="1"/>
</dbReference>
<name>A0A1G6GYF9_9ACTN</name>
<dbReference type="EMBL" id="FMYF01000005">
    <property type="protein sequence ID" value="SDB87029.1"/>
    <property type="molecule type" value="Genomic_DNA"/>
</dbReference>
<evidence type="ECO:0000259" key="7">
    <source>
        <dbReference type="Pfam" id="PF00482"/>
    </source>
</evidence>
<feature type="domain" description="Type II secretion system protein GspF" evidence="7">
    <location>
        <begin position="145"/>
        <end position="269"/>
    </location>
</feature>
<organism evidence="8 9">
    <name type="scientific">Raineyella antarctica</name>
    <dbReference type="NCBI Taxonomy" id="1577474"/>
    <lineage>
        <taxon>Bacteria</taxon>
        <taxon>Bacillati</taxon>
        <taxon>Actinomycetota</taxon>
        <taxon>Actinomycetes</taxon>
        <taxon>Propionibacteriales</taxon>
        <taxon>Propionibacteriaceae</taxon>
        <taxon>Raineyella</taxon>
    </lineage>
</organism>
<gene>
    <name evidence="8" type="ORF">GA0111570_105285</name>
</gene>
<protein>
    <submittedName>
        <fullName evidence="8">Tight adherence protein B</fullName>
    </submittedName>
</protein>
<keyword evidence="2" id="KW-1003">Cell membrane</keyword>
<dbReference type="InterPro" id="IPR018076">
    <property type="entry name" value="T2SS_GspF_dom"/>
</dbReference>
<comment type="subcellular location">
    <subcellularLocation>
        <location evidence="1">Cell membrane</location>
        <topology evidence="1">Multi-pass membrane protein</topology>
    </subcellularLocation>
</comment>
<dbReference type="InterPro" id="IPR042094">
    <property type="entry name" value="T2SS_GspF_sf"/>
</dbReference>
<evidence type="ECO:0000256" key="6">
    <source>
        <dbReference type="SAM" id="Phobius"/>
    </source>
</evidence>
<evidence type="ECO:0000256" key="1">
    <source>
        <dbReference type="ARBA" id="ARBA00004651"/>
    </source>
</evidence>
<evidence type="ECO:0000256" key="3">
    <source>
        <dbReference type="ARBA" id="ARBA00022692"/>
    </source>
</evidence>
<sequence length="312" mass="34114">MFDSSVLMWVGVALLVLAVALVFAALVPRRYDLPMARRRPDVPPRPGPLARMTTAASNRIGRLMAGRSDGLQEMLYLADIRYDPRDFALLIVSAAVIVFAVGLLIANVLIGLLLAVLVPVVARLVVSVRTSRRRQAFSDQLSEILQTMAANLRAGTSLPQAMQVLASEAEEPARSEFVRVGNELRVGRPMNNALEAMADRMKSTDFGWVAQAIAINREVGGNLADVLDGVAFTLRERAALRRQVDALSAEGRMSGWVLMALPFGLLLVISTMNPHYFDPMLQNPIGWLMIGLGVILLILGAIWLKVSIMVKY</sequence>
<feature type="transmembrane region" description="Helical" evidence="6">
    <location>
        <begin position="256"/>
        <end position="273"/>
    </location>
</feature>
<keyword evidence="4 6" id="KW-1133">Transmembrane helix</keyword>